<accession>A0A5B6WHT5</accession>
<feature type="chain" id="PRO_5023135129" evidence="1">
    <location>
        <begin position="18"/>
        <end position="75"/>
    </location>
</feature>
<dbReference type="EMBL" id="SMMG02000003">
    <property type="protein sequence ID" value="KAA3480422.1"/>
    <property type="molecule type" value="Genomic_DNA"/>
</dbReference>
<keyword evidence="3" id="KW-1185">Reference proteome</keyword>
<dbReference type="Proteomes" id="UP000325315">
    <property type="component" value="Unassembled WGS sequence"/>
</dbReference>
<organism evidence="2 3">
    <name type="scientific">Gossypium australe</name>
    <dbReference type="NCBI Taxonomy" id="47621"/>
    <lineage>
        <taxon>Eukaryota</taxon>
        <taxon>Viridiplantae</taxon>
        <taxon>Streptophyta</taxon>
        <taxon>Embryophyta</taxon>
        <taxon>Tracheophyta</taxon>
        <taxon>Spermatophyta</taxon>
        <taxon>Magnoliopsida</taxon>
        <taxon>eudicotyledons</taxon>
        <taxon>Gunneridae</taxon>
        <taxon>Pentapetalae</taxon>
        <taxon>rosids</taxon>
        <taxon>malvids</taxon>
        <taxon>Malvales</taxon>
        <taxon>Malvaceae</taxon>
        <taxon>Malvoideae</taxon>
        <taxon>Gossypium</taxon>
    </lineage>
</organism>
<evidence type="ECO:0000313" key="2">
    <source>
        <dbReference type="EMBL" id="KAA3480422.1"/>
    </source>
</evidence>
<proteinExistence type="predicted"/>
<comment type="caution">
    <text evidence="2">The sequence shown here is derived from an EMBL/GenBank/DDBJ whole genome shotgun (WGS) entry which is preliminary data.</text>
</comment>
<dbReference type="AlphaFoldDB" id="A0A5B6WHT5"/>
<feature type="signal peptide" evidence="1">
    <location>
        <begin position="1"/>
        <end position="17"/>
    </location>
</feature>
<name>A0A5B6WHT5_9ROSI</name>
<gene>
    <name evidence="2" type="ORF">EPI10_020851</name>
</gene>
<sequence>MLTLLVVAVAVDNRLLAVLLLPLVLDEDESEMYKGWDSNDGKVGSFPEILPERTSTTHFMLGLNNGLWSVQRSPI</sequence>
<evidence type="ECO:0000313" key="3">
    <source>
        <dbReference type="Proteomes" id="UP000325315"/>
    </source>
</evidence>
<protein>
    <submittedName>
        <fullName evidence="2">Uncharacterized protein</fullName>
    </submittedName>
</protein>
<evidence type="ECO:0000256" key="1">
    <source>
        <dbReference type="SAM" id="SignalP"/>
    </source>
</evidence>
<keyword evidence="1" id="KW-0732">Signal</keyword>
<reference evidence="3" key="1">
    <citation type="journal article" date="2019" name="Plant Biotechnol. J.">
        <title>Genome sequencing of the Australian wild diploid species Gossypium australe highlights disease resistance and delayed gland morphogenesis.</title>
        <authorList>
            <person name="Cai Y."/>
            <person name="Cai X."/>
            <person name="Wang Q."/>
            <person name="Wang P."/>
            <person name="Zhang Y."/>
            <person name="Cai C."/>
            <person name="Xu Y."/>
            <person name="Wang K."/>
            <person name="Zhou Z."/>
            <person name="Wang C."/>
            <person name="Geng S."/>
            <person name="Li B."/>
            <person name="Dong Q."/>
            <person name="Hou Y."/>
            <person name="Wang H."/>
            <person name="Ai P."/>
            <person name="Liu Z."/>
            <person name="Yi F."/>
            <person name="Sun M."/>
            <person name="An G."/>
            <person name="Cheng J."/>
            <person name="Zhang Y."/>
            <person name="Shi Q."/>
            <person name="Xie Y."/>
            <person name="Shi X."/>
            <person name="Chang Y."/>
            <person name="Huang F."/>
            <person name="Chen Y."/>
            <person name="Hong S."/>
            <person name="Mi L."/>
            <person name="Sun Q."/>
            <person name="Zhang L."/>
            <person name="Zhou B."/>
            <person name="Peng R."/>
            <person name="Zhang X."/>
            <person name="Liu F."/>
        </authorList>
    </citation>
    <scope>NUCLEOTIDE SEQUENCE [LARGE SCALE GENOMIC DNA]</scope>
    <source>
        <strain evidence="3">cv. PA1801</strain>
    </source>
</reference>